<dbReference type="AlphaFoldDB" id="A0AAD4MZ47"/>
<organism evidence="2 3">
    <name type="scientific">Ditylenchus destructor</name>
    <dbReference type="NCBI Taxonomy" id="166010"/>
    <lineage>
        <taxon>Eukaryota</taxon>
        <taxon>Metazoa</taxon>
        <taxon>Ecdysozoa</taxon>
        <taxon>Nematoda</taxon>
        <taxon>Chromadorea</taxon>
        <taxon>Rhabditida</taxon>
        <taxon>Tylenchina</taxon>
        <taxon>Tylenchomorpha</taxon>
        <taxon>Sphaerularioidea</taxon>
        <taxon>Anguinidae</taxon>
        <taxon>Anguininae</taxon>
        <taxon>Ditylenchus</taxon>
    </lineage>
</organism>
<keyword evidence="3" id="KW-1185">Reference proteome</keyword>
<evidence type="ECO:0000256" key="1">
    <source>
        <dbReference type="SAM" id="MobiDB-lite"/>
    </source>
</evidence>
<gene>
    <name evidence="2" type="ORF">DdX_13222</name>
</gene>
<comment type="caution">
    <text evidence="2">The sequence shown here is derived from an EMBL/GenBank/DDBJ whole genome shotgun (WGS) entry which is preliminary data.</text>
</comment>
<dbReference type="Gene3D" id="3.40.50.720">
    <property type="entry name" value="NAD(P)-binding Rossmann-like Domain"/>
    <property type="match status" value="1"/>
</dbReference>
<reference evidence="2" key="1">
    <citation type="submission" date="2022-01" db="EMBL/GenBank/DDBJ databases">
        <title>Genome Sequence Resource for Two Populations of Ditylenchus destructor, the Migratory Endoparasitic Phytonematode.</title>
        <authorList>
            <person name="Zhang H."/>
            <person name="Lin R."/>
            <person name="Xie B."/>
        </authorList>
    </citation>
    <scope>NUCLEOTIDE SEQUENCE</scope>
    <source>
        <strain evidence="2">BazhouSP</strain>
    </source>
</reference>
<dbReference type="Proteomes" id="UP001201812">
    <property type="component" value="Unassembled WGS sequence"/>
</dbReference>
<name>A0AAD4MZ47_9BILA</name>
<proteinExistence type="predicted"/>
<dbReference type="SUPFAM" id="SSF51735">
    <property type="entry name" value="NAD(P)-binding Rossmann-fold domains"/>
    <property type="match status" value="1"/>
</dbReference>
<sequence length="159" mass="17861">MEEDYSKNKIILGRYGEASEIADVILFVASSKASYITGTTIVADGGAQLPTSAIYLSNSKMSGNSKSSSSGAEKSVLRHVSDAFDFVTRSKDNPTRSYIHEKYHETASAFKDDKREDQARAQYHYVNRTGDGQMHDDKDIKVRNDKYQKDYQDRKASKK</sequence>
<feature type="compositionally biased region" description="Basic and acidic residues" evidence="1">
    <location>
        <begin position="133"/>
        <end position="159"/>
    </location>
</feature>
<evidence type="ECO:0000313" key="2">
    <source>
        <dbReference type="EMBL" id="KAI1705995.1"/>
    </source>
</evidence>
<dbReference type="InterPro" id="IPR002347">
    <property type="entry name" value="SDR_fam"/>
</dbReference>
<dbReference type="InterPro" id="IPR036291">
    <property type="entry name" value="NAD(P)-bd_dom_sf"/>
</dbReference>
<dbReference type="EMBL" id="JAKKPZ010000051">
    <property type="protein sequence ID" value="KAI1705995.1"/>
    <property type="molecule type" value="Genomic_DNA"/>
</dbReference>
<dbReference type="Pfam" id="PF13561">
    <property type="entry name" value="adh_short_C2"/>
    <property type="match status" value="1"/>
</dbReference>
<feature type="region of interest" description="Disordered" evidence="1">
    <location>
        <begin position="126"/>
        <end position="159"/>
    </location>
</feature>
<protein>
    <submittedName>
        <fullName evidence="2">Enoyl-(Acyl carrier protein) reductase domain-containing protein</fullName>
    </submittedName>
</protein>
<accession>A0AAD4MZ47</accession>
<evidence type="ECO:0000313" key="3">
    <source>
        <dbReference type="Proteomes" id="UP001201812"/>
    </source>
</evidence>